<dbReference type="EMBL" id="VZRS01009943">
    <property type="protein sequence ID" value="NWW64206.1"/>
    <property type="molecule type" value="Genomic_DNA"/>
</dbReference>
<gene>
    <name evidence="1" type="primary">Fv4_2</name>
    <name evidence="1" type="ORF">IFRKOW_R14973</name>
</gene>
<evidence type="ECO:0000313" key="1">
    <source>
        <dbReference type="EMBL" id="NWW64206.1"/>
    </source>
</evidence>
<comment type="caution">
    <text evidence="1">The sequence shown here is derived from an EMBL/GenBank/DDBJ whole genome shotgun (WGS) entry which is preliminary data.</text>
</comment>
<organism evidence="1 2">
    <name type="scientific">Ifrita kowaldi</name>
    <name type="common">blue-capped ifrita</name>
    <dbReference type="NCBI Taxonomy" id="461245"/>
    <lineage>
        <taxon>Eukaryota</taxon>
        <taxon>Metazoa</taxon>
        <taxon>Chordata</taxon>
        <taxon>Craniata</taxon>
        <taxon>Vertebrata</taxon>
        <taxon>Euteleostomi</taxon>
        <taxon>Archelosauria</taxon>
        <taxon>Archosauria</taxon>
        <taxon>Dinosauria</taxon>
        <taxon>Saurischia</taxon>
        <taxon>Theropoda</taxon>
        <taxon>Coelurosauria</taxon>
        <taxon>Aves</taxon>
        <taxon>Neognathae</taxon>
        <taxon>Neoaves</taxon>
        <taxon>Telluraves</taxon>
        <taxon>Australaves</taxon>
        <taxon>Passeriformes</taxon>
        <taxon>Corvoidea</taxon>
        <taxon>Cinclosomatidae</taxon>
        <taxon>Ifrita</taxon>
    </lineage>
</organism>
<name>A0A7K6PRX2_9CORV</name>
<dbReference type="AlphaFoldDB" id="A0A7K6PRX2"/>
<feature type="non-terminal residue" evidence="1">
    <location>
        <position position="86"/>
    </location>
</feature>
<dbReference type="InterPro" id="IPR018154">
    <property type="entry name" value="TLV/ENV_coat_polyprotein"/>
</dbReference>
<evidence type="ECO:0000313" key="2">
    <source>
        <dbReference type="Proteomes" id="UP000542689"/>
    </source>
</evidence>
<feature type="non-terminal residue" evidence="1">
    <location>
        <position position="1"/>
    </location>
</feature>
<protein>
    <submittedName>
        <fullName evidence="1">ENV2 protein</fullName>
    </submittedName>
</protein>
<dbReference type="Proteomes" id="UP000542689">
    <property type="component" value="Unassembled WGS sequence"/>
</dbReference>
<accession>A0A7K6PRX2</accession>
<sequence length="86" mass="9508">ANAGGNPLWKIIQASYQMVTKTNPQLTKNCWLCYSIRPPFYEAIGIESKAKRVNGTDPAQCLWKKGKDQHQGLTLAQVMGKGRCVG</sequence>
<reference evidence="1 2" key="1">
    <citation type="submission" date="2019-09" db="EMBL/GenBank/DDBJ databases">
        <title>Bird 10,000 Genomes (B10K) Project - Family phase.</title>
        <authorList>
            <person name="Zhang G."/>
        </authorList>
    </citation>
    <scope>NUCLEOTIDE SEQUENCE [LARGE SCALE GENOMIC DNA]</scope>
    <source>
        <strain evidence="1">B10K-DU-029-41</strain>
        <tissue evidence="1">Liver</tissue>
    </source>
</reference>
<dbReference type="Pfam" id="PF00429">
    <property type="entry name" value="TLV_coat"/>
    <property type="match status" value="1"/>
</dbReference>
<keyword evidence="2" id="KW-1185">Reference proteome</keyword>
<proteinExistence type="predicted"/>